<evidence type="ECO:0000256" key="2">
    <source>
        <dbReference type="SAM" id="SignalP"/>
    </source>
</evidence>
<sequence length="131" mass="13818">MASVHSGGWVAQSALVVLSLLLLLECRAQNQTSTNAAITAAKNESEPEVQKPTEEQKPPPDEQKEDEAAIEEAARGDAPPGEAPPKEGQEGGKAPEAAEEDTSSAEPAMPRGFCRMQVVIVLNGTHLSSFK</sequence>
<keyword evidence="2" id="KW-0732">Signal</keyword>
<accession>A0A183F1M3</accession>
<evidence type="ECO:0000313" key="4">
    <source>
        <dbReference type="Proteomes" id="UP000271098"/>
    </source>
</evidence>
<gene>
    <name evidence="3" type="ORF">GPUH_LOCUS27114</name>
</gene>
<reference evidence="3 4" key="2">
    <citation type="submission" date="2018-11" db="EMBL/GenBank/DDBJ databases">
        <authorList>
            <consortium name="Pathogen Informatics"/>
        </authorList>
    </citation>
    <scope>NUCLEOTIDE SEQUENCE [LARGE SCALE GENOMIC DNA]</scope>
</reference>
<feature type="chain" id="PRO_5043139356" evidence="2">
    <location>
        <begin position="29"/>
        <end position="131"/>
    </location>
</feature>
<keyword evidence="4" id="KW-1185">Reference proteome</keyword>
<feature type="signal peptide" evidence="2">
    <location>
        <begin position="1"/>
        <end position="28"/>
    </location>
</feature>
<protein>
    <submittedName>
        <fullName evidence="3 5">Uncharacterized protein</fullName>
    </submittedName>
</protein>
<name>A0A183F1M3_9BILA</name>
<dbReference type="EMBL" id="UYRT01119374">
    <property type="protein sequence ID" value="VDN49983.1"/>
    <property type="molecule type" value="Genomic_DNA"/>
</dbReference>
<evidence type="ECO:0000313" key="5">
    <source>
        <dbReference type="WBParaSite" id="GPUH_0002714401-mRNA-1"/>
    </source>
</evidence>
<evidence type="ECO:0000313" key="3">
    <source>
        <dbReference type="EMBL" id="VDN49983.1"/>
    </source>
</evidence>
<dbReference type="WBParaSite" id="GPUH_0002714401-mRNA-1">
    <property type="protein sequence ID" value="GPUH_0002714401-mRNA-1"/>
    <property type="gene ID" value="GPUH_0002714401"/>
</dbReference>
<proteinExistence type="predicted"/>
<organism evidence="5">
    <name type="scientific">Gongylonema pulchrum</name>
    <dbReference type="NCBI Taxonomy" id="637853"/>
    <lineage>
        <taxon>Eukaryota</taxon>
        <taxon>Metazoa</taxon>
        <taxon>Ecdysozoa</taxon>
        <taxon>Nematoda</taxon>
        <taxon>Chromadorea</taxon>
        <taxon>Rhabditida</taxon>
        <taxon>Spirurina</taxon>
        <taxon>Spiruromorpha</taxon>
        <taxon>Spiruroidea</taxon>
        <taxon>Gongylonematidae</taxon>
        <taxon>Gongylonema</taxon>
    </lineage>
</organism>
<dbReference type="AlphaFoldDB" id="A0A183F1M3"/>
<feature type="compositionally biased region" description="Basic and acidic residues" evidence="1">
    <location>
        <begin position="43"/>
        <end position="62"/>
    </location>
</feature>
<reference evidence="5" key="1">
    <citation type="submission" date="2016-06" db="UniProtKB">
        <authorList>
            <consortium name="WormBaseParasite"/>
        </authorList>
    </citation>
    <scope>IDENTIFICATION</scope>
</reference>
<evidence type="ECO:0000256" key="1">
    <source>
        <dbReference type="SAM" id="MobiDB-lite"/>
    </source>
</evidence>
<dbReference type="Proteomes" id="UP000271098">
    <property type="component" value="Unassembled WGS sequence"/>
</dbReference>
<feature type="region of interest" description="Disordered" evidence="1">
    <location>
        <begin position="37"/>
        <end position="111"/>
    </location>
</feature>